<evidence type="ECO:0000256" key="2">
    <source>
        <dbReference type="ARBA" id="ARBA00023015"/>
    </source>
</evidence>
<dbReference type="GO" id="GO:0016987">
    <property type="term" value="F:sigma factor activity"/>
    <property type="evidence" value="ECO:0007669"/>
    <property type="project" value="UniProtKB-KW"/>
</dbReference>
<dbReference type="InterPro" id="IPR007627">
    <property type="entry name" value="RNA_pol_sigma70_r2"/>
</dbReference>
<dbReference type="InterPro" id="IPR013324">
    <property type="entry name" value="RNA_pol_sigma_r3/r4-like"/>
</dbReference>
<dbReference type="InterPro" id="IPR013325">
    <property type="entry name" value="RNA_pol_sigma_r2"/>
</dbReference>
<comment type="caution">
    <text evidence="8">The sequence shown here is derived from an EMBL/GenBank/DDBJ whole genome shotgun (WGS) entry which is preliminary data.</text>
</comment>
<comment type="similarity">
    <text evidence="1">Belongs to the sigma-70 factor family. ECF subfamily.</text>
</comment>
<dbReference type="InterPro" id="IPR013249">
    <property type="entry name" value="RNA_pol_sigma70_r4_t2"/>
</dbReference>
<dbReference type="AlphaFoldDB" id="A0A847RXW3"/>
<dbReference type="SUPFAM" id="SSF88946">
    <property type="entry name" value="Sigma2 domain of RNA polymerase sigma factors"/>
    <property type="match status" value="1"/>
</dbReference>
<evidence type="ECO:0000256" key="4">
    <source>
        <dbReference type="ARBA" id="ARBA00023125"/>
    </source>
</evidence>
<dbReference type="InterPro" id="IPR036388">
    <property type="entry name" value="WH-like_DNA-bd_sf"/>
</dbReference>
<keyword evidence="3" id="KW-0731">Sigma factor</keyword>
<dbReference type="Gene3D" id="1.10.10.10">
    <property type="entry name" value="Winged helix-like DNA-binding domain superfamily/Winged helix DNA-binding domain"/>
    <property type="match status" value="1"/>
</dbReference>
<dbReference type="SUPFAM" id="SSF88659">
    <property type="entry name" value="Sigma3 and sigma4 domains of RNA polymerase sigma factors"/>
    <property type="match status" value="1"/>
</dbReference>
<dbReference type="CDD" id="cd06171">
    <property type="entry name" value="Sigma70_r4"/>
    <property type="match status" value="1"/>
</dbReference>
<protein>
    <submittedName>
        <fullName evidence="8">RNA polymerase sigma factor</fullName>
    </submittedName>
</protein>
<evidence type="ECO:0000259" key="7">
    <source>
        <dbReference type="Pfam" id="PF08281"/>
    </source>
</evidence>
<dbReference type="EMBL" id="JABAIM010000002">
    <property type="protein sequence ID" value="NLR75990.1"/>
    <property type="molecule type" value="Genomic_DNA"/>
</dbReference>
<dbReference type="Gene3D" id="1.10.1740.10">
    <property type="match status" value="1"/>
</dbReference>
<proteinExistence type="inferred from homology"/>
<dbReference type="Proteomes" id="UP000587991">
    <property type="component" value="Unassembled WGS sequence"/>
</dbReference>
<name>A0A847RXW3_9NEIS</name>
<dbReference type="PANTHER" id="PTHR43133:SF8">
    <property type="entry name" value="RNA POLYMERASE SIGMA FACTOR HI_1459-RELATED"/>
    <property type="match status" value="1"/>
</dbReference>
<dbReference type="InterPro" id="IPR039425">
    <property type="entry name" value="RNA_pol_sigma-70-like"/>
</dbReference>
<dbReference type="PANTHER" id="PTHR43133">
    <property type="entry name" value="RNA POLYMERASE ECF-TYPE SIGMA FACTO"/>
    <property type="match status" value="1"/>
</dbReference>
<dbReference type="RefSeq" id="WP_168877612.1">
    <property type="nucleotide sequence ID" value="NZ_JABAIM010000002.1"/>
</dbReference>
<gene>
    <name evidence="8" type="ORF">HF682_12550</name>
</gene>
<dbReference type="GO" id="GO:0003677">
    <property type="term" value="F:DNA binding"/>
    <property type="evidence" value="ECO:0007669"/>
    <property type="project" value="UniProtKB-KW"/>
</dbReference>
<keyword evidence="5" id="KW-0804">Transcription</keyword>
<dbReference type="GO" id="GO:0006352">
    <property type="term" value="P:DNA-templated transcription initiation"/>
    <property type="evidence" value="ECO:0007669"/>
    <property type="project" value="InterPro"/>
</dbReference>
<dbReference type="Pfam" id="PF08281">
    <property type="entry name" value="Sigma70_r4_2"/>
    <property type="match status" value="1"/>
</dbReference>
<dbReference type="NCBIfam" id="TIGR02937">
    <property type="entry name" value="sigma70-ECF"/>
    <property type="match status" value="1"/>
</dbReference>
<evidence type="ECO:0000259" key="6">
    <source>
        <dbReference type="Pfam" id="PF04542"/>
    </source>
</evidence>
<feature type="domain" description="RNA polymerase sigma-70 region 2" evidence="6">
    <location>
        <begin position="28"/>
        <end position="93"/>
    </location>
</feature>
<evidence type="ECO:0000313" key="8">
    <source>
        <dbReference type="EMBL" id="NLR75990.1"/>
    </source>
</evidence>
<keyword evidence="9" id="KW-1185">Reference proteome</keyword>
<dbReference type="Pfam" id="PF04542">
    <property type="entry name" value="Sigma70_r2"/>
    <property type="match status" value="1"/>
</dbReference>
<reference evidence="8 9" key="1">
    <citation type="submission" date="2020-04" db="EMBL/GenBank/DDBJ databases">
        <title>Draft genome of Leeia sp. IMCC25680.</title>
        <authorList>
            <person name="Song J."/>
            <person name="Cho J.-C."/>
        </authorList>
    </citation>
    <scope>NUCLEOTIDE SEQUENCE [LARGE SCALE GENOMIC DNA]</scope>
    <source>
        <strain evidence="8 9">IMCC25680</strain>
    </source>
</reference>
<evidence type="ECO:0000256" key="5">
    <source>
        <dbReference type="ARBA" id="ARBA00023163"/>
    </source>
</evidence>
<evidence type="ECO:0000313" key="9">
    <source>
        <dbReference type="Proteomes" id="UP000587991"/>
    </source>
</evidence>
<sequence>MTQALTELPDESLMLRYAGGDADAFAILYERHKRGLYHFLARQCAHAPWLDDVYQDVWMNVTRARSSYQPQAAFRTWLYQIGRNRLLDYLRRHEPLLLQQLQGDEDGDPLTQLVDSRAPLPEQVMDRKQQAEAIRQALAELPAAQREAFLLREHGELSLEEIARLTGVLPETAKSRLRYAVQRLKQSLAGWKGGAHG</sequence>
<feature type="domain" description="RNA polymerase sigma factor 70 region 4 type 2" evidence="7">
    <location>
        <begin position="132"/>
        <end position="184"/>
    </location>
</feature>
<organism evidence="8 9">
    <name type="scientific">Leeia aquatica</name>
    <dbReference type="NCBI Taxonomy" id="2725557"/>
    <lineage>
        <taxon>Bacteria</taxon>
        <taxon>Pseudomonadati</taxon>
        <taxon>Pseudomonadota</taxon>
        <taxon>Betaproteobacteria</taxon>
        <taxon>Neisseriales</taxon>
        <taxon>Leeiaceae</taxon>
        <taxon>Leeia</taxon>
    </lineage>
</organism>
<accession>A0A847RXW3</accession>
<dbReference type="NCBIfam" id="NF009166">
    <property type="entry name" value="PRK12513.1"/>
    <property type="match status" value="1"/>
</dbReference>
<evidence type="ECO:0000256" key="3">
    <source>
        <dbReference type="ARBA" id="ARBA00023082"/>
    </source>
</evidence>
<keyword evidence="4" id="KW-0238">DNA-binding</keyword>
<dbReference type="InterPro" id="IPR014284">
    <property type="entry name" value="RNA_pol_sigma-70_dom"/>
</dbReference>
<evidence type="ECO:0000256" key="1">
    <source>
        <dbReference type="ARBA" id="ARBA00010641"/>
    </source>
</evidence>
<keyword evidence="2" id="KW-0805">Transcription regulation</keyword>